<dbReference type="GO" id="GO:0005783">
    <property type="term" value="C:endoplasmic reticulum"/>
    <property type="evidence" value="ECO:0007669"/>
    <property type="project" value="TreeGrafter"/>
</dbReference>
<protein>
    <recommendedName>
        <fullName evidence="1">AMP-dependent synthetase/ligase domain-containing protein</fullName>
    </recommendedName>
</protein>
<reference evidence="3" key="1">
    <citation type="journal article" date="2023" name="Mol. Phylogenet. Evol.">
        <title>Genome-scale phylogeny and comparative genomics of the fungal order Sordariales.</title>
        <authorList>
            <person name="Hensen N."/>
            <person name="Bonometti L."/>
            <person name="Westerberg I."/>
            <person name="Brannstrom I.O."/>
            <person name="Guillou S."/>
            <person name="Cros-Aarteil S."/>
            <person name="Calhoun S."/>
            <person name="Haridas S."/>
            <person name="Kuo A."/>
            <person name="Mondo S."/>
            <person name="Pangilinan J."/>
            <person name="Riley R."/>
            <person name="LaButti K."/>
            <person name="Andreopoulos B."/>
            <person name="Lipzen A."/>
            <person name="Chen C."/>
            <person name="Yan M."/>
            <person name="Daum C."/>
            <person name="Ng V."/>
            <person name="Clum A."/>
            <person name="Steindorff A."/>
            <person name="Ohm R.A."/>
            <person name="Martin F."/>
            <person name="Silar P."/>
            <person name="Natvig D.O."/>
            <person name="Lalanne C."/>
            <person name="Gautier V."/>
            <person name="Ament-Velasquez S.L."/>
            <person name="Kruys A."/>
            <person name="Hutchinson M.I."/>
            <person name="Powell A.J."/>
            <person name="Barry K."/>
            <person name="Miller A.N."/>
            <person name="Grigoriev I.V."/>
            <person name="Debuchy R."/>
            <person name="Gladieux P."/>
            <person name="Hiltunen Thoren M."/>
            <person name="Johannesson H."/>
        </authorList>
    </citation>
    <scope>NUCLEOTIDE SEQUENCE [LARGE SCALE GENOMIC DNA]</scope>
    <source>
        <strain evidence="3">CBS 340.73</strain>
    </source>
</reference>
<dbReference type="GO" id="GO:0004467">
    <property type="term" value="F:long-chain fatty acid-CoA ligase activity"/>
    <property type="evidence" value="ECO:0007669"/>
    <property type="project" value="TreeGrafter"/>
</dbReference>
<evidence type="ECO:0000313" key="2">
    <source>
        <dbReference type="EMBL" id="KAK3944969.1"/>
    </source>
</evidence>
<accession>A0AAN6NH01</accession>
<keyword evidence="3" id="KW-1185">Reference proteome</keyword>
<proteinExistence type="predicted"/>
<feature type="domain" description="AMP-dependent synthetase/ligase" evidence="1">
    <location>
        <begin position="307"/>
        <end position="534"/>
    </location>
</feature>
<dbReference type="SUPFAM" id="SSF56801">
    <property type="entry name" value="Acetyl-CoA synthetase-like"/>
    <property type="match status" value="1"/>
</dbReference>
<feature type="domain" description="AMP-dependent synthetase/ligase" evidence="1">
    <location>
        <begin position="160"/>
        <end position="223"/>
    </location>
</feature>
<name>A0AAN6NH01_9PEZI</name>
<dbReference type="AlphaFoldDB" id="A0AAN6NH01"/>
<gene>
    <name evidence="2" type="ORF">QBC46DRAFT_372409</name>
</gene>
<comment type="caution">
    <text evidence="2">The sequence shown here is derived from an EMBL/GenBank/DDBJ whole genome shotgun (WGS) entry which is preliminary data.</text>
</comment>
<dbReference type="PANTHER" id="PTHR43272:SF11">
    <property type="entry name" value="AMP-DEPENDENT SYNTHETASE_LIGASE DOMAIN-CONTAINING PROTEIN"/>
    <property type="match status" value="1"/>
</dbReference>
<dbReference type="Proteomes" id="UP001303473">
    <property type="component" value="Unassembled WGS sequence"/>
</dbReference>
<dbReference type="GO" id="GO:0016020">
    <property type="term" value="C:membrane"/>
    <property type="evidence" value="ECO:0007669"/>
    <property type="project" value="TreeGrafter"/>
</dbReference>
<dbReference type="Gene3D" id="3.40.50.12780">
    <property type="entry name" value="N-terminal domain of ligase-like"/>
    <property type="match status" value="1"/>
</dbReference>
<dbReference type="EMBL" id="MU853756">
    <property type="protein sequence ID" value="KAK3944969.1"/>
    <property type="molecule type" value="Genomic_DNA"/>
</dbReference>
<evidence type="ECO:0000259" key="1">
    <source>
        <dbReference type="Pfam" id="PF00501"/>
    </source>
</evidence>
<sequence>MGFFDNLLLGLDEGVTGLFGQWNLYSSAIFTLLAGLLAYQIATKKDPDTHPLLLARQAQASPVRQPGESPVYRSQAAPHGMPLNTGLNVKDPGASKWARGRDGDLRDIWRQAVSGVQEDGQTKGLTGRILTVLGTEHVTEHKLEDITRQINLIGQHILDQGGNRVAIYLPNSIELLASIFACAFYNLTAIVLPFDQSDEAVISMLRRSAADTVVTAPGSFPFDSAVNSYPSLRQLVWVVDEGSKHMDWNEVPQGTGGSINVSTWQDIVSDAPAAAGKDLPPLEGQKEPRDLTIFWQSKPGTMEEMVRFTAANLVSAVAAQIFSIPTAQKMTPADVFLPADSLANTHTLVLTLAALYSNASVAFNSVASQADDLSIATRGISPTVMVLTPAALLKTHREQSSALSSSMVGKLFHQMQTRSLTQGGVMSATPKPGSKLRLIFTAERVGANTPRLSSSQLSDLRVHIGARIMYALTAPKVAGAVTQTGFFDYRVFDDNCSHFGPPLTSTEIMLRDTAEHKTTDERSMGEIIVRGPCVSGNEATLGVVGFMRDDNTLALI</sequence>
<dbReference type="InterPro" id="IPR000873">
    <property type="entry name" value="AMP-dep_synth/lig_dom"/>
</dbReference>
<dbReference type="PANTHER" id="PTHR43272">
    <property type="entry name" value="LONG-CHAIN-FATTY-ACID--COA LIGASE"/>
    <property type="match status" value="1"/>
</dbReference>
<dbReference type="Pfam" id="PF00501">
    <property type="entry name" value="AMP-binding"/>
    <property type="match status" value="2"/>
</dbReference>
<evidence type="ECO:0000313" key="3">
    <source>
        <dbReference type="Proteomes" id="UP001303473"/>
    </source>
</evidence>
<dbReference type="InterPro" id="IPR042099">
    <property type="entry name" value="ANL_N_sf"/>
</dbReference>
<organism evidence="2 3">
    <name type="scientific">Diplogelasinospora grovesii</name>
    <dbReference type="NCBI Taxonomy" id="303347"/>
    <lineage>
        <taxon>Eukaryota</taxon>
        <taxon>Fungi</taxon>
        <taxon>Dikarya</taxon>
        <taxon>Ascomycota</taxon>
        <taxon>Pezizomycotina</taxon>
        <taxon>Sordariomycetes</taxon>
        <taxon>Sordariomycetidae</taxon>
        <taxon>Sordariales</taxon>
        <taxon>Diplogelasinosporaceae</taxon>
        <taxon>Diplogelasinospora</taxon>
    </lineage>
</organism>